<evidence type="ECO:0000313" key="2">
    <source>
        <dbReference type="Proteomes" id="UP000183567"/>
    </source>
</evidence>
<comment type="caution">
    <text evidence="1">The sequence shown here is derived from an EMBL/GenBank/DDBJ whole genome shotgun (WGS) entry which is preliminary data.</text>
</comment>
<dbReference type="Proteomes" id="UP000183567">
    <property type="component" value="Unassembled WGS sequence"/>
</dbReference>
<protein>
    <submittedName>
        <fullName evidence="1">Uncharacterized protein</fullName>
    </submittedName>
</protein>
<reference evidence="1 2" key="1">
    <citation type="submission" date="2016-03" db="EMBL/GenBank/DDBJ databases">
        <title>Comparative genomics of the ectomycorrhizal sister species Rhizopogon vinicolor and Rhizopogon vesiculosus (Basidiomycota: Boletales) reveals a divergence of the mating type B locus.</title>
        <authorList>
            <person name="Mujic A.B."/>
            <person name="Kuo A."/>
            <person name="Tritt A."/>
            <person name="Lipzen A."/>
            <person name="Chen C."/>
            <person name="Johnson J."/>
            <person name="Sharma A."/>
            <person name="Barry K."/>
            <person name="Grigoriev I.V."/>
            <person name="Spatafora J.W."/>
        </authorList>
    </citation>
    <scope>NUCLEOTIDE SEQUENCE [LARGE SCALE GENOMIC DNA]</scope>
    <source>
        <strain evidence="1 2">AM-OR11-056</strain>
    </source>
</reference>
<dbReference type="EMBL" id="LVVM01005090">
    <property type="protein sequence ID" value="OJA11389.1"/>
    <property type="molecule type" value="Genomic_DNA"/>
</dbReference>
<evidence type="ECO:0000313" key="1">
    <source>
        <dbReference type="EMBL" id="OJA11389.1"/>
    </source>
</evidence>
<dbReference type="AlphaFoldDB" id="A0A1J8PR59"/>
<dbReference type="OrthoDB" id="6511194at2759"/>
<organism evidence="1 2">
    <name type="scientific">Rhizopogon vesiculosus</name>
    <dbReference type="NCBI Taxonomy" id="180088"/>
    <lineage>
        <taxon>Eukaryota</taxon>
        <taxon>Fungi</taxon>
        <taxon>Dikarya</taxon>
        <taxon>Basidiomycota</taxon>
        <taxon>Agaricomycotina</taxon>
        <taxon>Agaricomycetes</taxon>
        <taxon>Agaricomycetidae</taxon>
        <taxon>Boletales</taxon>
        <taxon>Suillineae</taxon>
        <taxon>Rhizopogonaceae</taxon>
        <taxon>Rhizopogon</taxon>
    </lineage>
</organism>
<keyword evidence="2" id="KW-1185">Reference proteome</keyword>
<sequence>MTPVSIAPPVADSQLSAGLARGVEEAWEELGEQEWSGVDIRSWDELREQIKEDLAKGGKALPLSQVNQLSLIRNFATVTCTDEESHASLPEDALRAFDMNKSNGGKQRHRRDTVIPQSNPSVEHRGKIQKMTAALKACNKFSKNVDLTFTTYEPSAHQSALGRAPIAAWLVFSASRKTS</sequence>
<name>A0A1J8PR59_9AGAM</name>
<gene>
    <name evidence="1" type="ORF">AZE42_03947</name>
</gene>
<proteinExistence type="predicted"/>
<accession>A0A1J8PR59</accession>